<organism evidence="8">
    <name type="scientific">Pteridomonas danica</name>
    <dbReference type="NCBI Taxonomy" id="38822"/>
    <lineage>
        <taxon>Eukaryota</taxon>
        <taxon>Sar</taxon>
        <taxon>Stramenopiles</taxon>
        <taxon>Ochrophyta</taxon>
        <taxon>Dictyochophyceae</taxon>
        <taxon>Pedinellales</taxon>
        <taxon>Pteridomonas</taxon>
    </lineage>
</organism>
<evidence type="ECO:0000256" key="2">
    <source>
        <dbReference type="ARBA" id="ARBA00005781"/>
    </source>
</evidence>
<dbReference type="InterPro" id="IPR008991">
    <property type="entry name" value="Translation_prot_SH3-like_sf"/>
</dbReference>
<evidence type="ECO:0000256" key="3">
    <source>
        <dbReference type="ARBA" id="ARBA00022528"/>
    </source>
</evidence>
<dbReference type="InterPro" id="IPR001857">
    <property type="entry name" value="Ribosomal_bL19"/>
</dbReference>
<keyword evidence="3 8" id="KW-0150">Chloroplast</keyword>
<dbReference type="GO" id="GO:0006412">
    <property type="term" value="P:translation"/>
    <property type="evidence" value="ECO:0007669"/>
    <property type="project" value="InterPro"/>
</dbReference>
<name>A0A7T1C535_9STRA</name>
<evidence type="ECO:0000256" key="4">
    <source>
        <dbReference type="ARBA" id="ARBA00022640"/>
    </source>
</evidence>
<evidence type="ECO:0000256" key="1">
    <source>
        <dbReference type="ARBA" id="ARBA00004229"/>
    </source>
</evidence>
<keyword evidence="6" id="KW-0687">Ribonucleoprotein</keyword>
<evidence type="ECO:0000313" key="8">
    <source>
        <dbReference type="EMBL" id="QPM99298.1"/>
    </source>
</evidence>
<accession>A0A7T1C535</accession>
<protein>
    <recommendedName>
        <fullName evidence="7">50S ribosomal protein L19, chloroplastic</fullName>
    </recommendedName>
</protein>
<dbReference type="Pfam" id="PF01245">
    <property type="entry name" value="Ribosomal_L19"/>
    <property type="match status" value="1"/>
</dbReference>
<dbReference type="Gene3D" id="2.30.30.790">
    <property type="match status" value="1"/>
</dbReference>
<dbReference type="RefSeq" id="YP_010117087.1">
    <property type="nucleotide sequence ID" value="NC_056103.1"/>
</dbReference>
<dbReference type="GO" id="GO:0003735">
    <property type="term" value="F:structural constituent of ribosome"/>
    <property type="evidence" value="ECO:0007669"/>
    <property type="project" value="InterPro"/>
</dbReference>
<dbReference type="AlphaFoldDB" id="A0A7T1C535"/>
<proteinExistence type="inferred from homology"/>
<dbReference type="SUPFAM" id="SSF50104">
    <property type="entry name" value="Translation proteins SH3-like domain"/>
    <property type="match status" value="1"/>
</dbReference>
<comment type="subcellular location">
    <subcellularLocation>
        <location evidence="1">Plastid</location>
        <location evidence="1">Chloroplast</location>
    </subcellularLocation>
</comment>
<dbReference type="PANTHER" id="PTHR15680:SF9">
    <property type="entry name" value="LARGE RIBOSOMAL SUBUNIT PROTEIN BL19M"/>
    <property type="match status" value="1"/>
</dbReference>
<dbReference type="InterPro" id="IPR038657">
    <property type="entry name" value="Ribosomal_bL19_sf"/>
</dbReference>
<dbReference type="GO" id="GO:1990904">
    <property type="term" value="C:ribonucleoprotein complex"/>
    <property type="evidence" value="ECO:0007669"/>
    <property type="project" value="UniProtKB-KW"/>
</dbReference>
<dbReference type="GO" id="GO:0009507">
    <property type="term" value="C:chloroplast"/>
    <property type="evidence" value="ECO:0007669"/>
    <property type="project" value="UniProtKB-SubCell"/>
</dbReference>
<dbReference type="GO" id="GO:0005840">
    <property type="term" value="C:ribosome"/>
    <property type="evidence" value="ECO:0007669"/>
    <property type="project" value="UniProtKB-KW"/>
</dbReference>
<sequence length="112" mass="13448">MLPLKIKNCNHLDLFKKFEKSSIKLCYKLFIGDYITVGIKFPKNKKFRIQEYSGLIISKKNNNLNSTVQIYNIKKYSAIQYCFFLNSPTILFLKIHYSLKFKHSKLYYLYKK</sequence>
<reference evidence="8" key="1">
    <citation type="journal article" date="2021" name="Front. Plant Sci.">
        <title>Highly Reduced Plastid Genomes of the Non-photosynthetic Dictyochophyceans Pteridomonas spp. (Ochrophyta, SAR) Are Retained for tRNA-Glu-Based Organellar Heme Biosynthesis.</title>
        <authorList>
            <person name="Kayama M."/>
            <person name="Maciszewski K."/>
            <person name="Yabuki A."/>
            <person name="Miyashita H."/>
            <person name="Karnkowska A."/>
            <person name="Kamikawa R."/>
        </authorList>
    </citation>
    <scope>NUCLEOTIDE SEQUENCE</scope>
    <source>
        <strain evidence="8">NY0221</strain>
    </source>
</reference>
<dbReference type="PANTHER" id="PTHR15680">
    <property type="entry name" value="RIBOSOMAL PROTEIN L19"/>
    <property type="match status" value="1"/>
</dbReference>
<comment type="similarity">
    <text evidence="2">Belongs to the bacterial ribosomal protein bL19 family.</text>
</comment>
<keyword evidence="4 8" id="KW-0934">Plastid</keyword>
<dbReference type="GeneID" id="65316642"/>
<keyword evidence="5 8" id="KW-0689">Ribosomal protein</keyword>
<evidence type="ECO:0000256" key="5">
    <source>
        <dbReference type="ARBA" id="ARBA00022980"/>
    </source>
</evidence>
<evidence type="ECO:0000256" key="7">
    <source>
        <dbReference type="ARBA" id="ARBA00035376"/>
    </source>
</evidence>
<geneLocation type="chloroplast" evidence="8"/>
<evidence type="ECO:0000256" key="6">
    <source>
        <dbReference type="ARBA" id="ARBA00023274"/>
    </source>
</evidence>
<dbReference type="PRINTS" id="PR00061">
    <property type="entry name" value="RIBOSOMALL19"/>
</dbReference>
<gene>
    <name evidence="8" type="primary">rpl19</name>
</gene>
<dbReference type="EMBL" id="MT909785">
    <property type="protein sequence ID" value="QPM99298.1"/>
    <property type="molecule type" value="Genomic_DNA"/>
</dbReference>